<keyword evidence="3" id="KW-1185">Reference proteome</keyword>
<dbReference type="AlphaFoldDB" id="A0A4R2QK49"/>
<evidence type="ECO:0000313" key="3">
    <source>
        <dbReference type="Proteomes" id="UP000294911"/>
    </source>
</evidence>
<name>A0A4R2QK49_9PSEU</name>
<dbReference type="InterPro" id="IPR037523">
    <property type="entry name" value="VOC_core"/>
</dbReference>
<dbReference type="EMBL" id="SLXQ01000012">
    <property type="protein sequence ID" value="TCP47365.1"/>
    <property type="molecule type" value="Genomic_DNA"/>
</dbReference>
<keyword evidence="2" id="KW-0456">Lyase</keyword>
<dbReference type="InterPro" id="IPR029068">
    <property type="entry name" value="Glyas_Bleomycin-R_OHBP_Dase"/>
</dbReference>
<reference evidence="2 3" key="1">
    <citation type="submission" date="2019-03" db="EMBL/GenBank/DDBJ databases">
        <title>Genomic Encyclopedia of Type Strains, Phase IV (KMG-IV): sequencing the most valuable type-strain genomes for metagenomic binning, comparative biology and taxonomic classification.</title>
        <authorList>
            <person name="Goeker M."/>
        </authorList>
    </citation>
    <scope>NUCLEOTIDE SEQUENCE [LARGE SCALE GENOMIC DNA]</scope>
    <source>
        <strain evidence="2 3">DSM 45765</strain>
    </source>
</reference>
<dbReference type="SUPFAM" id="SSF54593">
    <property type="entry name" value="Glyoxalase/Bleomycin resistance protein/Dihydroxybiphenyl dioxygenase"/>
    <property type="match status" value="1"/>
</dbReference>
<evidence type="ECO:0000313" key="2">
    <source>
        <dbReference type="EMBL" id="TCP47365.1"/>
    </source>
</evidence>
<proteinExistence type="predicted"/>
<dbReference type="GO" id="GO:0016829">
    <property type="term" value="F:lyase activity"/>
    <property type="evidence" value="ECO:0007669"/>
    <property type="project" value="UniProtKB-KW"/>
</dbReference>
<protein>
    <submittedName>
        <fullName evidence="2">Putative enzyme related to lactoylglutathione lyase</fullName>
    </submittedName>
</protein>
<evidence type="ECO:0000259" key="1">
    <source>
        <dbReference type="PROSITE" id="PS51819"/>
    </source>
</evidence>
<dbReference type="Proteomes" id="UP000294911">
    <property type="component" value="Unassembled WGS sequence"/>
</dbReference>
<dbReference type="Gene3D" id="3.10.180.10">
    <property type="entry name" value="2,3-Dihydroxybiphenyl 1,2-Dioxygenase, domain 1"/>
    <property type="match status" value="1"/>
</dbReference>
<accession>A0A4R2QK49</accession>
<feature type="domain" description="VOC" evidence="1">
    <location>
        <begin position="24"/>
        <end position="145"/>
    </location>
</feature>
<dbReference type="InterPro" id="IPR004360">
    <property type="entry name" value="Glyas_Fos-R_dOase_dom"/>
</dbReference>
<sequence length="166" mass="18615">MHTFVPRFGYISQTSEGNSVMLRGLTTTNFFADDMAAAAKWYAELFGVQPYFVRPETGPPAYIEFRIGDYQHEFGLLSRAWAPHPATDQPAGAIVYWHVDDVATTYEKVLAMGAREHDAPTTREAGFITASVTDPFGNILGLMYNPHYLEILESMRAQPRPEPQDP</sequence>
<dbReference type="PROSITE" id="PS51819">
    <property type="entry name" value="VOC"/>
    <property type="match status" value="1"/>
</dbReference>
<dbReference type="Pfam" id="PF00903">
    <property type="entry name" value="Glyoxalase"/>
    <property type="match status" value="1"/>
</dbReference>
<comment type="caution">
    <text evidence="2">The sequence shown here is derived from an EMBL/GenBank/DDBJ whole genome shotgun (WGS) entry which is preliminary data.</text>
</comment>
<gene>
    <name evidence="2" type="ORF">EV191_112161</name>
</gene>
<organism evidence="2 3">
    <name type="scientific">Tamaricihabitans halophyticus</name>
    <dbReference type="NCBI Taxonomy" id="1262583"/>
    <lineage>
        <taxon>Bacteria</taxon>
        <taxon>Bacillati</taxon>
        <taxon>Actinomycetota</taxon>
        <taxon>Actinomycetes</taxon>
        <taxon>Pseudonocardiales</taxon>
        <taxon>Pseudonocardiaceae</taxon>
        <taxon>Tamaricihabitans</taxon>
    </lineage>
</organism>